<proteinExistence type="predicted"/>
<reference evidence="1" key="1">
    <citation type="submission" date="2019-05" db="EMBL/GenBank/DDBJ databases">
        <title>Annotation for the trematode Paragonimus heterotremus.</title>
        <authorList>
            <person name="Choi Y.-J."/>
        </authorList>
    </citation>
    <scope>NUCLEOTIDE SEQUENCE</scope>
    <source>
        <strain evidence="1">LC</strain>
    </source>
</reference>
<evidence type="ECO:0000313" key="1">
    <source>
        <dbReference type="EMBL" id="KAF5398770.1"/>
    </source>
</evidence>
<keyword evidence="2" id="KW-1185">Reference proteome</keyword>
<gene>
    <name evidence="1" type="ORF">PHET_08174</name>
</gene>
<dbReference type="AlphaFoldDB" id="A0A8J4WPP0"/>
<dbReference type="Proteomes" id="UP000748531">
    <property type="component" value="Unassembled WGS sequence"/>
</dbReference>
<name>A0A8J4WPP0_9TREM</name>
<sequence>MNSVPRRRPGHTTDLISFDNDVDMNVDHVSEIRKLFDPLFEAKPSKANAPTYKSSSISNLTSLISLPTDFSSSLSRVPDPLSTETLSPGIPARNHDYSSNIVDFLSEFAPAEKTVADKSKNEAFYSILDLPGIEGYEKSGRPENIDFLDVGGPRLLRRRKSPKERELVFIPNSQASSELRRFVSGIEYFFLEQKHNASPDISSDSSTFQLENLSSFDLPAVRKMDWNAASVAFDPVYGHLVTVQTHKNSLTPERSCSEEKLCNPSWTTVAGARSVAHVRPLPTFKSDLDAEAPSHWKNTDRWIIPQLEVRITTHLRAGRKLALNKSSNPPTSTYCPTFADTDSPDPTTPVNRNSTVPVTSRIRLVCDPNSTLVSELLMEALANDSVTPYEPNPSANDYQLRLHGRAELLHP</sequence>
<protein>
    <submittedName>
        <fullName evidence="1">Uncharacterized protein</fullName>
    </submittedName>
</protein>
<evidence type="ECO:0000313" key="2">
    <source>
        <dbReference type="Proteomes" id="UP000748531"/>
    </source>
</evidence>
<comment type="caution">
    <text evidence="1">The sequence shown here is derived from an EMBL/GenBank/DDBJ whole genome shotgun (WGS) entry which is preliminary data.</text>
</comment>
<dbReference type="OrthoDB" id="10654564at2759"/>
<dbReference type="EMBL" id="LUCH01004658">
    <property type="protein sequence ID" value="KAF5398770.1"/>
    <property type="molecule type" value="Genomic_DNA"/>
</dbReference>
<organism evidence="1 2">
    <name type="scientific">Paragonimus heterotremus</name>
    <dbReference type="NCBI Taxonomy" id="100268"/>
    <lineage>
        <taxon>Eukaryota</taxon>
        <taxon>Metazoa</taxon>
        <taxon>Spiralia</taxon>
        <taxon>Lophotrochozoa</taxon>
        <taxon>Platyhelminthes</taxon>
        <taxon>Trematoda</taxon>
        <taxon>Digenea</taxon>
        <taxon>Plagiorchiida</taxon>
        <taxon>Troglotremata</taxon>
        <taxon>Troglotrematidae</taxon>
        <taxon>Paragonimus</taxon>
    </lineage>
</organism>
<accession>A0A8J4WPP0</accession>